<accession>A0A2Z7CJ04</accession>
<organism evidence="4 5">
    <name type="scientific">Dorcoceras hygrometricum</name>
    <dbReference type="NCBI Taxonomy" id="472368"/>
    <lineage>
        <taxon>Eukaryota</taxon>
        <taxon>Viridiplantae</taxon>
        <taxon>Streptophyta</taxon>
        <taxon>Embryophyta</taxon>
        <taxon>Tracheophyta</taxon>
        <taxon>Spermatophyta</taxon>
        <taxon>Magnoliopsida</taxon>
        <taxon>eudicotyledons</taxon>
        <taxon>Gunneridae</taxon>
        <taxon>Pentapetalae</taxon>
        <taxon>asterids</taxon>
        <taxon>lamiids</taxon>
        <taxon>Lamiales</taxon>
        <taxon>Gesneriaceae</taxon>
        <taxon>Didymocarpoideae</taxon>
        <taxon>Trichosporeae</taxon>
        <taxon>Loxocarpinae</taxon>
        <taxon>Dorcoceras</taxon>
    </lineage>
</organism>
<feature type="transmembrane region" description="Helical" evidence="3">
    <location>
        <begin position="25"/>
        <end position="45"/>
    </location>
</feature>
<keyword evidence="3" id="KW-0472">Membrane</keyword>
<keyword evidence="5" id="KW-1185">Reference proteome</keyword>
<protein>
    <submittedName>
        <fullName evidence="4">Uncharacterized protein</fullName>
    </submittedName>
</protein>
<reference evidence="4 5" key="1">
    <citation type="journal article" date="2015" name="Proc. Natl. Acad. Sci. U.S.A.">
        <title>The resurrection genome of Boea hygrometrica: A blueprint for survival of dehydration.</title>
        <authorList>
            <person name="Xiao L."/>
            <person name="Yang G."/>
            <person name="Zhang L."/>
            <person name="Yang X."/>
            <person name="Zhao S."/>
            <person name="Ji Z."/>
            <person name="Zhou Q."/>
            <person name="Hu M."/>
            <person name="Wang Y."/>
            <person name="Chen M."/>
            <person name="Xu Y."/>
            <person name="Jin H."/>
            <person name="Xiao X."/>
            <person name="Hu G."/>
            <person name="Bao F."/>
            <person name="Hu Y."/>
            <person name="Wan P."/>
            <person name="Li L."/>
            <person name="Deng X."/>
            <person name="Kuang T."/>
            <person name="Xiang C."/>
            <person name="Zhu J.K."/>
            <person name="Oliver M.J."/>
            <person name="He Y."/>
        </authorList>
    </citation>
    <scope>NUCLEOTIDE SEQUENCE [LARGE SCALE GENOMIC DNA]</scope>
    <source>
        <strain evidence="5">cv. XS01</strain>
    </source>
</reference>
<evidence type="ECO:0000256" key="3">
    <source>
        <dbReference type="SAM" id="Phobius"/>
    </source>
</evidence>
<feature type="compositionally biased region" description="Acidic residues" evidence="2">
    <location>
        <begin position="194"/>
        <end position="211"/>
    </location>
</feature>
<evidence type="ECO:0000313" key="4">
    <source>
        <dbReference type="EMBL" id="KZV46938.1"/>
    </source>
</evidence>
<keyword evidence="3" id="KW-0812">Transmembrane</keyword>
<keyword evidence="3" id="KW-1133">Transmembrane helix</keyword>
<feature type="coiled-coil region" evidence="1">
    <location>
        <begin position="84"/>
        <end position="129"/>
    </location>
</feature>
<keyword evidence="1" id="KW-0175">Coiled coil</keyword>
<feature type="region of interest" description="Disordered" evidence="2">
    <location>
        <begin position="177"/>
        <end position="222"/>
    </location>
</feature>
<name>A0A2Z7CJ04_9LAMI</name>
<dbReference type="EMBL" id="KQ995351">
    <property type="protein sequence ID" value="KZV46938.1"/>
    <property type="molecule type" value="Genomic_DNA"/>
</dbReference>
<sequence>MHPTLSGCYYLHILYMLSPRLPRPIGIIICGSAEIILIVLEALAWGGEVIKSLTRAQREVGDLRQSFDDTADHFTKLETRLAEGLRLEAEKKALATEKEALEAEKAALRAELDETKAHAEEEAGRLRSEAVNAWALGNEGFLKSSEFGILCAKKALGYFKVGFAGCVAQFRANGYSEEEHPNPLLDVKKALMEMSDEEEEEADEEEEEEDNAAATPPSSPQP</sequence>
<evidence type="ECO:0000256" key="1">
    <source>
        <dbReference type="SAM" id="Coils"/>
    </source>
</evidence>
<feature type="compositionally biased region" description="Basic and acidic residues" evidence="2">
    <location>
        <begin position="177"/>
        <end position="191"/>
    </location>
</feature>
<gene>
    <name evidence="4" type="ORF">F511_06180</name>
</gene>
<evidence type="ECO:0000256" key="2">
    <source>
        <dbReference type="SAM" id="MobiDB-lite"/>
    </source>
</evidence>
<dbReference type="AlphaFoldDB" id="A0A2Z7CJ04"/>
<evidence type="ECO:0000313" key="5">
    <source>
        <dbReference type="Proteomes" id="UP000250235"/>
    </source>
</evidence>
<dbReference type="Proteomes" id="UP000250235">
    <property type="component" value="Unassembled WGS sequence"/>
</dbReference>
<proteinExistence type="predicted"/>